<dbReference type="Gene3D" id="3.40.50.2000">
    <property type="entry name" value="Glycogen Phosphorylase B"/>
    <property type="match status" value="1"/>
</dbReference>
<dbReference type="RefSeq" id="WP_202825289.1">
    <property type="nucleotide sequence ID" value="NZ_JAEUXJ010000003.1"/>
</dbReference>
<dbReference type="SMART" id="SM00028">
    <property type="entry name" value="TPR"/>
    <property type="match status" value="3"/>
</dbReference>
<dbReference type="PANTHER" id="PTHR44809:SF1">
    <property type="entry name" value="PROTEIN O-MANNOSYL-TRANSFERASE TMTC1"/>
    <property type="match status" value="1"/>
</dbReference>
<gene>
    <name evidence="2" type="ORF">JMJ55_09495</name>
</gene>
<keyword evidence="1" id="KW-0802">TPR repeat</keyword>
<dbReference type="PANTHER" id="PTHR44809">
    <property type="match status" value="1"/>
</dbReference>
<comment type="caution">
    <text evidence="2">The sequence shown here is derived from an EMBL/GenBank/DDBJ whole genome shotgun (WGS) entry which is preliminary data.</text>
</comment>
<keyword evidence="3" id="KW-1185">Reference proteome</keyword>
<dbReference type="SUPFAM" id="SSF48452">
    <property type="entry name" value="TPR-like"/>
    <property type="match status" value="1"/>
</dbReference>
<dbReference type="Pfam" id="PF14559">
    <property type="entry name" value="TPR_19"/>
    <property type="match status" value="2"/>
</dbReference>
<evidence type="ECO:0000313" key="2">
    <source>
        <dbReference type="EMBL" id="MBL6455555.1"/>
    </source>
</evidence>
<feature type="repeat" description="TPR" evidence="1">
    <location>
        <begin position="36"/>
        <end position="69"/>
    </location>
</feature>
<accession>A0ABS1V1K8</accession>
<evidence type="ECO:0000256" key="1">
    <source>
        <dbReference type="PROSITE-ProRule" id="PRU00339"/>
    </source>
</evidence>
<dbReference type="PROSITE" id="PS50005">
    <property type="entry name" value="TPR"/>
    <property type="match status" value="2"/>
</dbReference>
<name>A0ABS1V1K8_9PROT</name>
<dbReference type="SUPFAM" id="SSF53756">
    <property type="entry name" value="UDP-Glycosyltransferase/glycogen phosphorylase"/>
    <property type="match status" value="1"/>
</dbReference>
<dbReference type="InterPro" id="IPR052943">
    <property type="entry name" value="TMTC_O-mannosyl-trnsfr"/>
</dbReference>
<organism evidence="2 3">
    <name type="scientific">Belnapia mucosa</name>
    <dbReference type="NCBI Taxonomy" id="2804532"/>
    <lineage>
        <taxon>Bacteria</taxon>
        <taxon>Pseudomonadati</taxon>
        <taxon>Pseudomonadota</taxon>
        <taxon>Alphaproteobacteria</taxon>
        <taxon>Acetobacterales</taxon>
        <taxon>Roseomonadaceae</taxon>
        <taxon>Belnapia</taxon>
    </lineage>
</organism>
<evidence type="ECO:0000313" key="3">
    <source>
        <dbReference type="Proteomes" id="UP000606490"/>
    </source>
</evidence>
<reference evidence="2 3" key="1">
    <citation type="submission" date="2021-01" db="EMBL/GenBank/DDBJ databases">
        <title>Belnapia mucosa sp. nov. and Belnapia arida sp. nov., isolated from the Tabernas Desert (Almeria, Spain).</title>
        <authorList>
            <person name="Molina-Menor E."/>
            <person name="Vidal-Verdu A."/>
            <person name="Calonge A."/>
            <person name="Satari L."/>
            <person name="Pereto Magraner J."/>
            <person name="Porcar Miralles M."/>
        </authorList>
    </citation>
    <scope>NUCLEOTIDE SEQUENCE [LARGE SCALE GENOMIC DNA]</scope>
    <source>
        <strain evidence="2 3">T6</strain>
    </source>
</reference>
<dbReference type="Proteomes" id="UP000606490">
    <property type="component" value="Unassembled WGS sequence"/>
</dbReference>
<sequence length="471" mass="50445">MSAGLLGEAHRLAAAGEAAEALALYDQVLAGDPAAADAANNAGVLLRRRGAEEEALRRYRQALAAEPGHADAGWNLGRLLLERGEADEAFLHLRRAAALRPGWERWHGLGRACQARGDLAGAEAAYARALATRPEAVETLNNLATTHQAAGRPAAALPLLERALALAPGHADIRYNRALLLLLLGRWAEGWREHEGRWRAPGFASPRRHLASPAWDGRPIEGRLLLHWEQGLGDTIQFLRYAEAARARCGELLIEVQPPLLPLLRGWAGAFAAGDPVPPHEAHAPLLSLPHLLGEAEPRPGPAYLAADPARAAAWAARLCQGPRAGLVWAGNPRHLNDRNRSLPVAVLAPLLAQPGRRWISLQVGPRAADIAAAGLDGVLQDVAPALTDFAETAAALAQLDLLVTVDTAVAHLAGAMGVECWLLLPFAPDWRWGLLGERSPWYPSLRLFRQPAPGDSAGLLPALCDSLRRR</sequence>
<protein>
    <submittedName>
        <fullName evidence="2">Tetratricopeptide repeat protein</fullName>
    </submittedName>
</protein>
<dbReference type="Gene3D" id="1.25.40.10">
    <property type="entry name" value="Tetratricopeptide repeat domain"/>
    <property type="match status" value="2"/>
</dbReference>
<feature type="repeat" description="TPR" evidence="1">
    <location>
        <begin position="70"/>
        <end position="103"/>
    </location>
</feature>
<dbReference type="InterPro" id="IPR019734">
    <property type="entry name" value="TPR_rpt"/>
</dbReference>
<dbReference type="EMBL" id="JAEUXJ010000003">
    <property type="protein sequence ID" value="MBL6455555.1"/>
    <property type="molecule type" value="Genomic_DNA"/>
</dbReference>
<proteinExistence type="predicted"/>
<dbReference type="InterPro" id="IPR011990">
    <property type="entry name" value="TPR-like_helical_dom_sf"/>
</dbReference>